<sequence>MEKVSTPDMVTSGVGSGSARGTRRRTSSTSADSVDGSGGVPRSQLLAMASAQAGVATPLANERQRIDITGQWYGHANPFRIDPRRGFVPRAAIFAITKCYAGNANRVTILTLTSGLSLLTRSPIGLLMQPLACNLAPVMSVPCLGSVGLLFGILWFCIGLGGVGSLFIKS</sequence>
<keyword evidence="2" id="KW-0812">Transmembrane</keyword>
<proteinExistence type="predicted"/>
<evidence type="ECO:0000256" key="1">
    <source>
        <dbReference type="SAM" id="MobiDB-lite"/>
    </source>
</evidence>
<keyword evidence="4" id="KW-1185">Reference proteome</keyword>
<organism evidence="3 4">
    <name type="scientific">Melipona quadrifasciata</name>
    <dbReference type="NCBI Taxonomy" id="166423"/>
    <lineage>
        <taxon>Eukaryota</taxon>
        <taxon>Metazoa</taxon>
        <taxon>Ecdysozoa</taxon>
        <taxon>Arthropoda</taxon>
        <taxon>Hexapoda</taxon>
        <taxon>Insecta</taxon>
        <taxon>Pterygota</taxon>
        <taxon>Neoptera</taxon>
        <taxon>Endopterygota</taxon>
        <taxon>Hymenoptera</taxon>
        <taxon>Apocrita</taxon>
        <taxon>Aculeata</taxon>
        <taxon>Apoidea</taxon>
        <taxon>Anthophila</taxon>
        <taxon>Apidae</taxon>
        <taxon>Melipona</taxon>
    </lineage>
</organism>
<name>A0A0M9A376_9HYME</name>
<accession>A0A0M9A376</accession>
<evidence type="ECO:0000313" key="4">
    <source>
        <dbReference type="Proteomes" id="UP000053105"/>
    </source>
</evidence>
<feature type="transmembrane region" description="Helical" evidence="2">
    <location>
        <begin position="147"/>
        <end position="168"/>
    </location>
</feature>
<gene>
    <name evidence="3" type="ORF">WN51_11666</name>
</gene>
<dbReference type="Proteomes" id="UP000053105">
    <property type="component" value="Unassembled WGS sequence"/>
</dbReference>
<evidence type="ECO:0000256" key="2">
    <source>
        <dbReference type="SAM" id="Phobius"/>
    </source>
</evidence>
<dbReference type="EMBL" id="KQ435750">
    <property type="protein sequence ID" value="KOX76335.1"/>
    <property type="molecule type" value="Genomic_DNA"/>
</dbReference>
<keyword evidence="2" id="KW-1133">Transmembrane helix</keyword>
<reference evidence="3 4" key="1">
    <citation type="submission" date="2015-07" db="EMBL/GenBank/DDBJ databases">
        <title>The genome of Melipona quadrifasciata.</title>
        <authorList>
            <person name="Pan H."/>
            <person name="Kapheim K."/>
        </authorList>
    </citation>
    <scope>NUCLEOTIDE SEQUENCE [LARGE SCALE GENOMIC DNA]</scope>
    <source>
        <strain evidence="3">0111107301</strain>
        <tissue evidence="3">Whole body</tissue>
    </source>
</reference>
<feature type="compositionally biased region" description="Low complexity" evidence="1">
    <location>
        <begin position="11"/>
        <end position="20"/>
    </location>
</feature>
<protein>
    <submittedName>
        <fullName evidence="3">Uncharacterized protein</fullName>
    </submittedName>
</protein>
<feature type="region of interest" description="Disordered" evidence="1">
    <location>
        <begin position="1"/>
        <end position="39"/>
    </location>
</feature>
<evidence type="ECO:0000313" key="3">
    <source>
        <dbReference type="EMBL" id="KOX76335.1"/>
    </source>
</evidence>
<dbReference type="AlphaFoldDB" id="A0A0M9A376"/>
<keyword evidence="2" id="KW-0472">Membrane</keyword>